<evidence type="ECO:0000256" key="5">
    <source>
        <dbReference type="ARBA" id="ARBA00022989"/>
    </source>
</evidence>
<keyword evidence="3" id="KW-0808">Transferase</keyword>
<keyword evidence="6 8" id="KW-0472">Membrane</keyword>
<sequence>MAVAGAVLGYLLLAPCRFGGAWLHGDSYVPGCYTDILPLYYRDGLDNGTVPYLDRAIEYPVLTGGLMLLVARAVAWLPDTTARAFAYVDLTVVVLGAALVVVVVGTGYLAGRHASSAAGVDRGRALLAGGFVALAPAGLLSAYINWDLLAVALLTGGLVCCARQWPWLGGALVGLATAAKFYPALVFGPLLVLVLRGLLGREGGVAPGDPLRSLAAAVVAWTAVNLPVLLVAPEGWVEFFAFSRERGADWGSVYYLLGGFGLLDTTDRDLVNLLGTLAFGAACAGVAALGVFARRPPAPEQLVFLVVAAFLVTNKVWSPQFVLWLLPLAVLAWPRTMRPALPAVVVGLWQVAEVGYHFGIWRYLRHIEAFEGGNAPVGVDIETYALLTLGRLFTLLTVCGLVVVDSLRDGRPAS</sequence>
<name>A0A3N0E5U0_9ACTN</name>
<feature type="transmembrane region" description="Helical" evidence="8">
    <location>
        <begin position="84"/>
        <end position="105"/>
    </location>
</feature>
<dbReference type="RefSeq" id="WP_123202398.1">
    <property type="nucleotide sequence ID" value="NZ_RJMB01000018.1"/>
</dbReference>
<feature type="transmembrane region" description="Helical" evidence="8">
    <location>
        <begin position="181"/>
        <end position="199"/>
    </location>
</feature>
<dbReference type="GO" id="GO:0005886">
    <property type="term" value="C:plasma membrane"/>
    <property type="evidence" value="ECO:0007669"/>
    <property type="project" value="UniProtKB-SubCell"/>
</dbReference>
<keyword evidence="5 8" id="KW-1133">Transmembrane helix</keyword>
<keyword evidence="4 8" id="KW-0812">Transmembrane</keyword>
<proteinExistence type="inferred from homology"/>
<keyword evidence="10" id="KW-1185">Reference proteome</keyword>
<feature type="transmembrane region" description="Helical" evidence="8">
    <location>
        <begin position="270"/>
        <end position="292"/>
    </location>
</feature>
<evidence type="ECO:0000256" key="1">
    <source>
        <dbReference type="ARBA" id="ARBA00004651"/>
    </source>
</evidence>
<evidence type="ECO:0000256" key="3">
    <source>
        <dbReference type="ARBA" id="ARBA00022679"/>
    </source>
</evidence>
<dbReference type="Proteomes" id="UP000269198">
    <property type="component" value="Unassembled WGS sequence"/>
</dbReference>
<dbReference type="EMBL" id="RJMB01000018">
    <property type="protein sequence ID" value="RNL83197.1"/>
    <property type="molecule type" value="Genomic_DNA"/>
</dbReference>
<gene>
    <name evidence="9" type="ORF">EFW17_17010</name>
</gene>
<comment type="caution">
    <text evidence="9">The sequence shown here is derived from an EMBL/GenBank/DDBJ whole genome shotgun (WGS) entry which is preliminary data.</text>
</comment>
<organism evidence="9 10">
    <name type="scientific">Halostreptopolyspora alba</name>
    <dbReference type="NCBI Taxonomy" id="2487137"/>
    <lineage>
        <taxon>Bacteria</taxon>
        <taxon>Bacillati</taxon>
        <taxon>Actinomycetota</taxon>
        <taxon>Actinomycetes</taxon>
        <taxon>Streptosporangiales</taxon>
        <taxon>Nocardiopsidaceae</taxon>
        <taxon>Halostreptopolyspora</taxon>
    </lineage>
</organism>
<evidence type="ECO:0000313" key="9">
    <source>
        <dbReference type="EMBL" id="RNL83197.1"/>
    </source>
</evidence>
<dbReference type="InterPro" id="IPR018584">
    <property type="entry name" value="GT87"/>
</dbReference>
<keyword evidence="2" id="KW-1003">Cell membrane</keyword>
<dbReference type="AlphaFoldDB" id="A0A3N0E5U0"/>
<evidence type="ECO:0000256" key="7">
    <source>
        <dbReference type="ARBA" id="ARBA00024033"/>
    </source>
</evidence>
<feature type="transmembrane region" description="Helical" evidence="8">
    <location>
        <begin position="211"/>
        <end position="232"/>
    </location>
</feature>
<protein>
    <submittedName>
        <fullName evidence="9">DUF2029 domain-containing protein</fullName>
    </submittedName>
</protein>
<dbReference type="GO" id="GO:0016758">
    <property type="term" value="F:hexosyltransferase activity"/>
    <property type="evidence" value="ECO:0007669"/>
    <property type="project" value="InterPro"/>
</dbReference>
<comment type="similarity">
    <text evidence="7">Belongs to the glycosyltransferase 87 family.</text>
</comment>
<feature type="transmembrane region" description="Helical" evidence="8">
    <location>
        <begin position="59"/>
        <end position="77"/>
    </location>
</feature>
<comment type="subcellular location">
    <subcellularLocation>
        <location evidence="1">Cell membrane</location>
        <topology evidence="1">Multi-pass membrane protein</topology>
    </subcellularLocation>
</comment>
<feature type="transmembrane region" description="Helical" evidence="8">
    <location>
        <begin position="304"/>
        <end position="333"/>
    </location>
</feature>
<evidence type="ECO:0000256" key="4">
    <source>
        <dbReference type="ARBA" id="ARBA00022692"/>
    </source>
</evidence>
<evidence type="ECO:0000256" key="8">
    <source>
        <dbReference type="SAM" id="Phobius"/>
    </source>
</evidence>
<dbReference type="Pfam" id="PF09594">
    <property type="entry name" value="GT87"/>
    <property type="match status" value="1"/>
</dbReference>
<feature type="transmembrane region" description="Helical" evidence="8">
    <location>
        <begin position="151"/>
        <end position="175"/>
    </location>
</feature>
<reference evidence="9 10" key="1">
    <citation type="submission" date="2018-11" db="EMBL/GenBank/DDBJ databases">
        <title>The genome draft of YIM 96095.</title>
        <authorList>
            <person name="Tang S.-K."/>
            <person name="Chunyu W.-X."/>
            <person name="Feng Y.-Z."/>
        </authorList>
    </citation>
    <scope>NUCLEOTIDE SEQUENCE [LARGE SCALE GENOMIC DNA]</scope>
    <source>
        <strain evidence="9 10">YIM 96095</strain>
    </source>
</reference>
<feature type="transmembrane region" description="Helical" evidence="8">
    <location>
        <begin position="340"/>
        <end position="364"/>
    </location>
</feature>
<evidence type="ECO:0000256" key="6">
    <source>
        <dbReference type="ARBA" id="ARBA00023136"/>
    </source>
</evidence>
<dbReference type="OrthoDB" id="3348156at2"/>
<evidence type="ECO:0000313" key="10">
    <source>
        <dbReference type="Proteomes" id="UP000269198"/>
    </source>
</evidence>
<accession>A0A3N0E5U0</accession>
<evidence type="ECO:0000256" key="2">
    <source>
        <dbReference type="ARBA" id="ARBA00022475"/>
    </source>
</evidence>
<feature type="transmembrane region" description="Helical" evidence="8">
    <location>
        <begin position="125"/>
        <end position="144"/>
    </location>
</feature>